<dbReference type="GeneID" id="9378672"/>
<dbReference type="Gene3D" id="3.10.450.50">
    <property type="match status" value="1"/>
</dbReference>
<evidence type="ECO:0000259" key="2">
    <source>
        <dbReference type="Pfam" id="PF22602"/>
    </source>
</evidence>
<name>D6RNS0_COPC7</name>
<comment type="caution">
    <text evidence="3">The sequence shown here is derived from an EMBL/GenBank/DDBJ whole genome shotgun (WGS) entry which is preliminary data.</text>
</comment>
<dbReference type="VEuPathDB" id="FungiDB:CC1G_14907"/>
<gene>
    <name evidence="3" type="ORF">CC1G_14907</name>
</gene>
<feature type="compositionally biased region" description="Basic and acidic residues" evidence="1">
    <location>
        <begin position="104"/>
        <end position="113"/>
    </location>
</feature>
<dbReference type="eggNOG" id="ENOG502TKHV">
    <property type="taxonomic scope" value="Eukaryota"/>
</dbReference>
<dbReference type="Proteomes" id="UP000001861">
    <property type="component" value="Unassembled WGS sequence"/>
</dbReference>
<evidence type="ECO:0000313" key="4">
    <source>
        <dbReference type="Proteomes" id="UP000001861"/>
    </source>
</evidence>
<feature type="region of interest" description="Disordered" evidence="1">
    <location>
        <begin position="1"/>
        <end position="228"/>
    </location>
</feature>
<dbReference type="Pfam" id="PF22602">
    <property type="entry name" value="NXF_NTF2"/>
    <property type="match status" value="1"/>
</dbReference>
<feature type="compositionally biased region" description="Pro residues" evidence="1">
    <location>
        <begin position="188"/>
        <end position="199"/>
    </location>
</feature>
<sequence>MSQLRQYGIKGTSYQGAVAAEDNQPNETLKRTRAGGPPSLRTTTVPVHRPHHHQLPPRPPRPLGTQRHPGERAGHRSRVGGGKKNKKRGKGAMWKTSATGQGEPRVDASHEQSRTGLKTPPPSLPMRPPSLVTQQAFDQPGSLELPFAEWTQGFHLPPPTDTPVSAPPPPLPTRPPRTQPSLSQSASAPPPLPTRPKPSPLAKVKQETREASPLPPSPTPQRRLATNGCKYYPWPEDCQKNNPKYKRNRDRYFRTIVNLLKSKNLKVKKPPLFRADGMSVEWSSVKPVWNDTLLPDINDIAFAITSAATPERLALFSKSEIRERDISASPRSTPTQHSQSNPDALPSAHPSPPPPIIRPSQRDRPLPKPPKKTFKPVNSTNLRKVSGPNLTQPARGNDSIVNTVNRAQSQTQALLRVDVKGKRKAVDELPGPPPLPTRRRPNTQPSSTTPSTTIPATPTTTASEPGPSWSVSVSVSPEGARRNLGTEMVPPPPLPSRPRVTRMSGPDPKPTRSTTPRTGSSSSTIPSIRCSPPLPIGEHVAQISAAASSGEPPPPSSPPSVPGDQSCLVTIEQSPSIVVEKSPSIHVEKSPSMLVEQTELLPDDDMSMHVDPVEERESVYDSDDDILSVVAPLAQQYIMRYMRTFDYDRSRLAGAYSPNARFSVSVHRVPGPLGEGVSSAEVFCPEDRNHISAPSTHSSSTQSPSLSTQSQSQSPSQCPSPSTSTLTPTRSSSSLPRYHQGRAEIVQRLKSLGPHKFDYSRNWKPPSYDLVLRPLPYSQYAAATGGGGGSARMPRSESNPTSSSLYNGNDHEREGHESKIPHSNSSSEHEVVLLTVHGNVVDTDLNTGEDHIVSVHQSFVLCRPEDLGGGGRDCGVVEGVKREEEEGEGVGGVKREEDESRGLLGLGLELDTGMGEDPWPLLALSHQMVVRDGPMLFPGEVEDVAPWVSRILDLG</sequence>
<feature type="region of interest" description="Disordered" evidence="1">
    <location>
        <begin position="324"/>
        <end position="398"/>
    </location>
</feature>
<feature type="compositionally biased region" description="Low complexity" evidence="1">
    <location>
        <begin position="442"/>
        <end position="478"/>
    </location>
</feature>
<evidence type="ECO:0000256" key="1">
    <source>
        <dbReference type="SAM" id="MobiDB-lite"/>
    </source>
</evidence>
<feature type="compositionally biased region" description="Pro residues" evidence="1">
    <location>
        <begin position="156"/>
        <end position="178"/>
    </location>
</feature>
<protein>
    <recommendedName>
        <fullName evidence="2">Nuclear transport factor 2 domain-containing protein</fullName>
    </recommendedName>
</protein>
<feature type="region of interest" description="Disordered" evidence="1">
    <location>
        <begin position="688"/>
        <end position="738"/>
    </location>
</feature>
<feature type="compositionally biased region" description="Polar residues" evidence="1">
    <location>
        <begin position="796"/>
        <end position="807"/>
    </location>
</feature>
<feature type="compositionally biased region" description="Low complexity" evidence="1">
    <location>
        <begin position="511"/>
        <end position="531"/>
    </location>
</feature>
<dbReference type="SUPFAM" id="SSF54427">
    <property type="entry name" value="NTF2-like"/>
    <property type="match status" value="1"/>
</dbReference>
<accession>D6RNS0</accession>
<dbReference type="EMBL" id="AACS02000007">
    <property type="protein sequence ID" value="EFI27436.1"/>
    <property type="molecule type" value="Genomic_DNA"/>
</dbReference>
<organism evidence="3 4">
    <name type="scientific">Coprinopsis cinerea (strain Okayama-7 / 130 / ATCC MYA-4618 / FGSC 9003)</name>
    <name type="common">Inky cap fungus</name>
    <name type="synonym">Hormographiella aspergillata</name>
    <dbReference type="NCBI Taxonomy" id="240176"/>
    <lineage>
        <taxon>Eukaryota</taxon>
        <taxon>Fungi</taxon>
        <taxon>Dikarya</taxon>
        <taxon>Basidiomycota</taxon>
        <taxon>Agaricomycotina</taxon>
        <taxon>Agaricomycetes</taxon>
        <taxon>Agaricomycetidae</taxon>
        <taxon>Agaricales</taxon>
        <taxon>Agaricineae</taxon>
        <taxon>Psathyrellaceae</taxon>
        <taxon>Coprinopsis</taxon>
    </lineage>
</organism>
<dbReference type="InParanoid" id="D6RNS0"/>
<dbReference type="RefSeq" id="XP_002910930.1">
    <property type="nucleotide sequence ID" value="XM_002910884.1"/>
</dbReference>
<feature type="compositionally biased region" description="Basic and acidic residues" evidence="1">
    <location>
        <begin position="809"/>
        <end position="820"/>
    </location>
</feature>
<feature type="region of interest" description="Disordered" evidence="1">
    <location>
        <begin position="783"/>
        <end position="827"/>
    </location>
</feature>
<feature type="compositionally biased region" description="Basic and acidic residues" evidence="1">
    <location>
        <begin position="418"/>
        <end position="427"/>
    </location>
</feature>
<feature type="compositionally biased region" description="Polar residues" evidence="1">
    <location>
        <begin position="329"/>
        <end position="341"/>
    </location>
</feature>
<reference evidence="3 4" key="1">
    <citation type="journal article" date="2010" name="Proc. Natl. Acad. Sci. U.S.A.">
        <title>Insights into evolution of multicellular fungi from the assembled chromosomes of the mushroom Coprinopsis cinerea (Coprinus cinereus).</title>
        <authorList>
            <person name="Stajich J.E."/>
            <person name="Wilke S.K."/>
            <person name="Ahren D."/>
            <person name="Au C.H."/>
            <person name="Birren B.W."/>
            <person name="Borodovsky M."/>
            <person name="Burns C."/>
            <person name="Canback B."/>
            <person name="Casselton L.A."/>
            <person name="Cheng C.K."/>
            <person name="Deng J."/>
            <person name="Dietrich F.S."/>
            <person name="Fargo D.C."/>
            <person name="Farman M.L."/>
            <person name="Gathman A.C."/>
            <person name="Goldberg J."/>
            <person name="Guigo R."/>
            <person name="Hoegger P.J."/>
            <person name="Hooker J.B."/>
            <person name="Huggins A."/>
            <person name="James T.Y."/>
            <person name="Kamada T."/>
            <person name="Kilaru S."/>
            <person name="Kodira C."/>
            <person name="Kues U."/>
            <person name="Kupfer D."/>
            <person name="Kwan H.S."/>
            <person name="Lomsadze A."/>
            <person name="Li W."/>
            <person name="Lilly W.W."/>
            <person name="Ma L.J."/>
            <person name="Mackey A.J."/>
            <person name="Manning G."/>
            <person name="Martin F."/>
            <person name="Muraguchi H."/>
            <person name="Natvig D.O."/>
            <person name="Palmerini H."/>
            <person name="Ramesh M.A."/>
            <person name="Rehmeyer C.J."/>
            <person name="Roe B.A."/>
            <person name="Shenoy N."/>
            <person name="Stanke M."/>
            <person name="Ter-Hovhannisyan V."/>
            <person name="Tunlid A."/>
            <person name="Velagapudi R."/>
            <person name="Vision T.J."/>
            <person name="Zeng Q."/>
            <person name="Zolan M.E."/>
            <person name="Pukkila P.J."/>
        </authorList>
    </citation>
    <scope>NUCLEOTIDE SEQUENCE [LARGE SCALE GENOMIC DNA]</scope>
    <source>
        <strain evidence="4">Okayama-7 / 130 / ATCC MYA-4618 / FGSC 9003</strain>
    </source>
</reference>
<dbReference type="HOGENOM" id="CLU_308823_0_0_1"/>
<feature type="region of interest" description="Disordered" evidence="1">
    <location>
        <begin position="418"/>
        <end position="566"/>
    </location>
</feature>
<feature type="domain" description="Nuclear transport factor 2" evidence="2">
    <location>
        <begin position="634"/>
        <end position="759"/>
    </location>
</feature>
<dbReference type="OrthoDB" id="3265156at2759"/>
<dbReference type="InterPro" id="IPR002075">
    <property type="entry name" value="NTF2_dom"/>
</dbReference>
<proteinExistence type="predicted"/>
<dbReference type="OMA" id="ITAYCME"/>
<evidence type="ECO:0000313" key="3">
    <source>
        <dbReference type="EMBL" id="EFI27436.1"/>
    </source>
</evidence>
<dbReference type="AlphaFoldDB" id="D6RNS0"/>
<feature type="compositionally biased region" description="Basic residues" evidence="1">
    <location>
        <begin position="75"/>
        <end position="90"/>
    </location>
</feature>
<feature type="compositionally biased region" description="Pro residues" evidence="1">
    <location>
        <begin position="551"/>
        <end position="561"/>
    </location>
</feature>
<dbReference type="InterPro" id="IPR032710">
    <property type="entry name" value="NTF2-like_dom_sf"/>
</dbReference>
<dbReference type="KEGG" id="cci:CC1G_14907"/>
<keyword evidence="4" id="KW-1185">Reference proteome</keyword>
<feature type="compositionally biased region" description="Pro residues" evidence="1">
    <location>
        <begin position="119"/>
        <end position="128"/>
    </location>
</feature>
<feature type="compositionally biased region" description="Polar residues" evidence="1">
    <location>
        <begin position="377"/>
        <end position="398"/>
    </location>
</feature>
<feature type="compositionally biased region" description="Low complexity" evidence="1">
    <location>
        <begin position="692"/>
        <end position="736"/>
    </location>
</feature>